<organism evidence="10">
    <name type="scientific">Strongyloides ratti</name>
    <name type="common">Parasitic roundworm</name>
    <dbReference type="NCBI Taxonomy" id="34506"/>
    <lineage>
        <taxon>Eukaryota</taxon>
        <taxon>Metazoa</taxon>
        <taxon>Ecdysozoa</taxon>
        <taxon>Nematoda</taxon>
        <taxon>Chromadorea</taxon>
        <taxon>Rhabditida</taxon>
        <taxon>Tylenchina</taxon>
        <taxon>Panagrolaimomorpha</taxon>
        <taxon>Strongyloidoidea</taxon>
        <taxon>Strongyloididae</taxon>
        <taxon>Strongyloides</taxon>
    </lineage>
</organism>
<dbReference type="Proteomes" id="UP000035682">
    <property type="component" value="Unplaced"/>
</dbReference>
<comment type="similarity">
    <text evidence="7">Belongs to the POU transcription factor family.</text>
</comment>
<dbReference type="InterPro" id="IPR000327">
    <property type="entry name" value="POU_dom"/>
</dbReference>
<evidence type="ECO:0000256" key="1">
    <source>
        <dbReference type="ARBA" id="ARBA00004123"/>
    </source>
</evidence>
<dbReference type="PANTHER" id="PTHR11636:SF137">
    <property type="entry name" value="HOMEOBOX PROTEIN CEH-18"/>
    <property type="match status" value="1"/>
</dbReference>
<dbReference type="InterPro" id="IPR050255">
    <property type="entry name" value="POU_domain_TF"/>
</dbReference>
<feature type="domain" description="POU-specific" evidence="9">
    <location>
        <begin position="306"/>
        <end position="380"/>
    </location>
</feature>
<dbReference type="PROSITE" id="PS50071">
    <property type="entry name" value="HOMEOBOX_2"/>
    <property type="match status" value="1"/>
</dbReference>
<keyword evidence="3 5" id="KW-0371">Homeobox</keyword>
<dbReference type="InterPro" id="IPR010982">
    <property type="entry name" value="Lambda_DNA-bd_dom_sf"/>
</dbReference>
<evidence type="ECO:0000256" key="2">
    <source>
        <dbReference type="ARBA" id="ARBA00023125"/>
    </source>
</evidence>
<evidence type="ECO:0000256" key="4">
    <source>
        <dbReference type="ARBA" id="ARBA00023242"/>
    </source>
</evidence>
<dbReference type="PROSITE" id="PS51179">
    <property type="entry name" value="POU_3"/>
    <property type="match status" value="1"/>
</dbReference>
<feature type="domain" description="Homeobox" evidence="8">
    <location>
        <begin position="429"/>
        <end position="489"/>
    </location>
</feature>
<dbReference type="Gene3D" id="1.10.10.60">
    <property type="entry name" value="Homeodomain-like"/>
    <property type="match status" value="1"/>
</dbReference>
<evidence type="ECO:0000256" key="6">
    <source>
        <dbReference type="RuleBase" id="RU000682"/>
    </source>
</evidence>
<evidence type="ECO:0000313" key="13">
    <source>
        <dbReference type="WormBase" id="SRAE_1000007800"/>
    </source>
</evidence>
<dbReference type="PROSITE" id="PS00027">
    <property type="entry name" value="HOMEOBOX_1"/>
    <property type="match status" value="1"/>
</dbReference>
<dbReference type="InterPro" id="IPR017970">
    <property type="entry name" value="Homeobox_CS"/>
</dbReference>
<dbReference type="InterPro" id="IPR001356">
    <property type="entry name" value="HD"/>
</dbReference>
<name>A0A090L121_STRRB</name>
<proteinExistence type="inferred from homology"/>
<dbReference type="EMBL" id="LN609528">
    <property type="protein sequence ID" value="CEF61802.1"/>
    <property type="molecule type" value="Genomic_DNA"/>
</dbReference>
<evidence type="ECO:0000256" key="7">
    <source>
        <dbReference type="RuleBase" id="RU361194"/>
    </source>
</evidence>
<dbReference type="WBParaSite" id="SRAE_1000007800.1">
    <property type="protein sequence ID" value="SRAE_1000007800.1"/>
    <property type="gene ID" value="WBGene00256672"/>
</dbReference>
<dbReference type="STRING" id="34506.A0A090L121"/>
<dbReference type="Gene3D" id="1.10.260.40">
    <property type="entry name" value="lambda repressor-like DNA-binding domains"/>
    <property type="match status" value="1"/>
</dbReference>
<gene>
    <name evidence="10 12 13" type="ORF">SRAE_1000007800</name>
</gene>
<dbReference type="GO" id="GO:0005634">
    <property type="term" value="C:nucleus"/>
    <property type="evidence" value="ECO:0007669"/>
    <property type="project" value="UniProtKB-SubCell"/>
</dbReference>
<dbReference type="GeneID" id="36374167"/>
<dbReference type="GO" id="GO:0000978">
    <property type="term" value="F:RNA polymerase II cis-regulatory region sequence-specific DNA binding"/>
    <property type="evidence" value="ECO:0007669"/>
    <property type="project" value="TreeGrafter"/>
</dbReference>
<keyword evidence="4 5" id="KW-0539">Nucleus</keyword>
<comment type="subcellular location">
    <subcellularLocation>
        <location evidence="1 5 6">Nucleus</location>
    </subcellularLocation>
</comment>
<evidence type="ECO:0000313" key="10">
    <source>
        <dbReference type="EMBL" id="CEF61802.1"/>
    </source>
</evidence>
<dbReference type="PRINTS" id="PR00028">
    <property type="entry name" value="POUDOMAIN"/>
</dbReference>
<sequence length="494" mass="57997">MSNNVGHHEKICETEYFTQILLNRDVSNSYEIKSRNSTPIIPISDCTSSQYPSIYSSGFGDMDTTSSFVSLPLAYNSDFYGNWSFDNESINSNLNNSDYCNYNQEIFNNYNTYSSFNNQIYTYNNTLNNNYSDVPLTYFTEVYENKLQTFSYQTTDFDSCQVIESNSEYITEYHSQEQQMEGILNCDQICNTHQWQINKKTETVNKNSDTIKSSYDYIYSPEMVEILEFFHHNKKSIFENTMLHNSNIINNSLTSDISIKIPEKIKNESKSLQEREVKYELDGKYSSNDISNQCIIFDLNVSKKFHNGMIVENIEVFATNFKNQRISYGFTQGDVGRHIGLRFGNEFSQTTISRFEALNLSCKNMLKLKPKLEEWLVSTQQLFQQGYTALEINENNLHNKFPRVAIIEQEEKQMVEIKKVKKQFCNDISKKRRKRTNLELEQKNILYKKYLENNRPTEDVIKKLASDIDLDISVVKIWFCNRRQKEKKSLKRNI</sequence>
<dbReference type="Pfam" id="PF00157">
    <property type="entry name" value="Pou"/>
    <property type="match status" value="1"/>
</dbReference>
<dbReference type="RefSeq" id="XP_024501004.1">
    <property type="nucleotide sequence ID" value="XM_024646869.1"/>
</dbReference>
<evidence type="ECO:0000313" key="12">
    <source>
        <dbReference type="WBParaSite" id="SRAE_1000007800.1"/>
    </source>
</evidence>
<dbReference type="GO" id="GO:0000981">
    <property type="term" value="F:DNA-binding transcription factor activity, RNA polymerase II-specific"/>
    <property type="evidence" value="ECO:0007669"/>
    <property type="project" value="InterPro"/>
</dbReference>
<dbReference type="SUPFAM" id="SSF46689">
    <property type="entry name" value="Homeodomain-like"/>
    <property type="match status" value="1"/>
</dbReference>
<evidence type="ECO:0000256" key="5">
    <source>
        <dbReference type="PROSITE-ProRule" id="PRU00108"/>
    </source>
</evidence>
<evidence type="ECO:0000313" key="11">
    <source>
        <dbReference type="Proteomes" id="UP000035682"/>
    </source>
</evidence>
<dbReference type="CTD" id="36374167"/>
<dbReference type="PROSITE" id="PS00465">
    <property type="entry name" value="POU_2"/>
    <property type="match status" value="1"/>
</dbReference>
<keyword evidence="7" id="KW-0804">Transcription</keyword>
<dbReference type="Pfam" id="PF00046">
    <property type="entry name" value="Homeodomain"/>
    <property type="match status" value="1"/>
</dbReference>
<dbReference type="PANTHER" id="PTHR11636">
    <property type="entry name" value="POU DOMAIN"/>
    <property type="match status" value="1"/>
</dbReference>
<dbReference type="InterPro" id="IPR013847">
    <property type="entry name" value="POU"/>
</dbReference>
<reference evidence="10 11" key="1">
    <citation type="submission" date="2014-09" db="EMBL/GenBank/DDBJ databases">
        <authorList>
            <person name="Martin A.A."/>
        </authorList>
    </citation>
    <scope>NUCLEOTIDE SEQUENCE</scope>
    <source>
        <strain evidence="11">ED321</strain>
        <strain evidence="10">ED321 Heterogonic</strain>
    </source>
</reference>
<evidence type="ECO:0000259" key="8">
    <source>
        <dbReference type="PROSITE" id="PS50071"/>
    </source>
</evidence>
<keyword evidence="2 5" id="KW-0238">DNA-binding</keyword>
<dbReference type="AlphaFoldDB" id="A0A090L121"/>
<accession>A0A090L121</accession>
<evidence type="ECO:0000259" key="9">
    <source>
        <dbReference type="PROSITE" id="PS51179"/>
    </source>
</evidence>
<reference evidence="12" key="2">
    <citation type="submission" date="2020-12" db="UniProtKB">
        <authorList>
            <consortium name="WormBaseParasite"/>
        </authorList>
    </citation>
    <scope>IDENTIFICATION</scope>
</reference>
<keyword evidence="11" id="KW-1185">Reference proteome</keyword>
<dbReference type="OrthoDB" id="6358449at2759"/>
<dbReference type="SUPFAM" id="SSF47413">
    <property type="entry name" value="lambda repressor-like DNA-binding domains"/>
    <property type="match status" value="1"/>
</dbReference>
<feature type="DNA-binding region" description="Homeobox" evidence="5">
    <location>
        <begin position="431"/>
        <end position="490"/>
    </location>
</feature>
<dbReference type="GO" id="GO:0030154">
    <property type="term" value="P:cell differentiation"/>
    <property type="evidence" value="ECO:0007669"/>
    <property type="project" value="UniProtKB-ARBA"/>
</dbReference>
<protein>
    <recommendedName>
        <fullName evidence="7">POU domain protein</fullName>
    </recommendedName>
</protein>
<evidence type="ECO:0000256" key="3">
    <source>
        <dbReference type="ARBA" id="ARBA00023155"/>
    </source>
</evidence>
<dbReference type="SMART" id="SM00352">
    <property type="entry name" value="POU"/>
    <property type="match status" value="1"/>
</dbReference>
<dbReference type="InterPro" id="IPR009057">
    <property type="entry name" value="Homeodomain-like_sf"/>
</dbReference>
<dbReference type="CDD" id="cd00086">
    <property type="entry name" value="homeodomain"/>
    <property type="match status" value="1"/>
</dbReference>
<dbReference type="WormBase" id="SRAE_1000007800">
    <property type="protein sequence ID" value="SRP04090"/>
    <property type="gene ID" value="WBGene00256672"/>
</dbReference>
<dbReference type="SMART" id="SM00389">
    <property type="entry name" value="HOX"/>
    <property type="match status" value="1"/>
</dbReference>